<dbReference type="GeneID" id="83054603"/>
<reference evidence="1 2" key="1">
    <citation type="submission" date="2019-09" db="EMBL/GenBank/DDBJ databases">
        <title>Draft genome sequence of 3 type strains from the CCUG.</title>
        <authorList>
            <person name="Pineiro-Iglesias B."/>
            <person name="Tunovic T."/>
            <person name="Unosson C."/>
            <person name="Inganas E."/>
            <person name="Ohlen M."/>
            <person name="Cardew S."/>
            <person name="Jensie-Markopoulos S."/>
            <person name="Salva-Serra F."/>
            <person name="Jaen-Luchoro D."/>
            <person name="Karlsson R."/>
            <person name="Svensson-Stadler L."/>
            <person name="Chun J."/>
            <person name="Moore E."/>
        </authorList>
    </citation>
    <scope>NUCLEOTIDE SEQUENCE [LARGE SCALE GENOMIC DNA]</scope>
    <source>
        <strain evidence="1 2">CCUG 65427</strain>
    </source>
</reference>
<dbReference type="EMBL" id="WBKH01000006">
    <property type="protein sequence ID" value="KAB1478165.1"/>
    <property type="molecule type" value="Genomic_DNA"/>
</dbReference>
<protein>
    <submittedName>
        <fullName evidence="1">Uncharacterized protein</fullName>
    </submittedName>
</protein>
<organism evidence="1 2">
    <name type="scientific">Veillonella seminalis</name>
    <dbReference type="NCBI Taxonomy" id="1502943"/>
    <lineage>
        <taxon>Bacteria</taxon>
        <taxon>Bacillati</taxon>
        <taxon>Bacillota</taxon>
        <taxon>Negativicutes</taxon>
        <taxon>Veillonellales</taxon>
        <taxon>Veillonellaceae</taxon>
        <taxon>Veillonella</taxon>
    </lineage>
</organism>
<evidence type="ECO:0000313" key="2">
    <source>
        <dbReference type="Proteomes" id="UP000434554"/>
    </source>
</evidence>
<dbReference type="Proteomes" id="UP000434554">
    <property type="component" value="Unassembled WGS sequence"/>
</dbReference>
<name>A0A833CAR1_9FIRM</name>
<accession>A0A833CAR1</accession>
<evidence type="ECO:0000313" key="1">
    <source>
        <dbReference type="EMBL" id="KAB1478165.1"/>
    </source>
</evidence>
<dbReference type="AlphaFoldDB" id="A0A833CAR1"/>
<dbReference type="RefSeq" id="WP_006555062.1">
    <property type="nucleotide sequence ID" value="NZ_JBPFKZ010000005.1"/>
</dbReference>
<proteinExistence type="predicted"/>
<sequence>MGKQQTPRRNKRLEPNYLRSIVIAHGRSEYSLCDNIGSTLRLSQKIIANDKGRSSIQVTSLDRHLRNRYFKTPRSLQGQFSNINIEKGEIKNCQIFPILDVDDCTEEQKRAYINGDFKKSYWFGNTIVPIYNDPNLEETMKKIGIKIFKKKDYFSIFEPNSSTKEDIIMLWQKLREAKCTNLDEYVGYCLKVKGLI</sequence>
<comment type="caution">
    <text evidence="1">The sequence shown here is derived from an EMBL/GenBank/DDBJ whole genome shotgun (WGS) entry which is preliminary data.</text>
</comment>
<gene>
    <name evidence="1" type="ORF">F8R14_06680</name>
</gene>